<dbReference type="EMBL" id="NZEX01000176">
    <property type="protein sequence ID" value="MAH64630.1"/>
    <property type="molecule type" value="Genomic_DNA"/>
</dbReference>
<gene>
    <name evidence="1" type="ORF">CMN54_14545</name>
</gene>
<dbReference type="Proteomes" id="UP000226525">
    <property type="component" value="Unassembled WGS sequence"/>
</dbReference>
<evidence type="ECO:0000313" key="2">
    <source>
        <dbReference type="Proteomes" id="UP000226525"/>
    </source>
</evidence>
<reference evidence="2" key="1">
    <citation type="submission" date="2017-09" db="EMBL/GenBank/DDBJ databases">
        <title>The Reconstruction of 2,631 Draft Metagenome-Assembled Genomes from the Global Oceans.</title>
        <authorList>
            <person name="Tully B.J."/>
            <person name="Graham E.D."/>
            <person name="Heidelberg J.F."/>
        </authorList>
    </citation>
    <scope>NUCLEOTIDE SEQUENCE [LARGE SCALE GENOMIC DNA]</scope>
</reference>
<name>A0A2D6YN88_9DELT</name>
<comment type="caution">
    <text evidence="1">The sequence shown here is derived from an EMBL/GenBank/DDBJ whole genome shotgun (WGS) entry which is preliminary data.</text>
</comment>
<accession>A0A2D6YN88</accession>
<organism evidence="1 2">
    <name type="scientific">SAR324 cluster bacterium</name>
    <dbReference type="NCBI Taxonomy" id="2024889"/>
    <lineage>
        <taxon>Bacteria</taxon>
        <taxon>Deltaproteobacteria</taxon>
        <taxon>SAR324 cluster</taxon>
    </lineage>
</organism>
<protein>
    <submittedName>
        <fullName evidence="1">Uncharacterized protein</fullName>
    </submittedName>
</protein>
<dbReference type="AlphaFoldDB" id="A0A2D6YN88"/>
<sequence length="63" mass="7158">MNKTNNTVSVEVPCLAKSRIKFLKKENLRIFSADRNRAIVIVNSCKVKNEDSESKVGLEFTMI</sequence>
<evidence type="ECO:0000313" key="1">
    <source>
        <dbReference type="EMBL" id="MAH64630.1"/>
    </source>
</evidence>
<proteinExistence type="predicted"/>